<dbReference type="AlphaFoldDB" id="A0A941JR73"/>
<accession>A0A941JR73</accession>
<sequence length="61" mass="7086">MSAHCLGLLFKLKKNSFDNHPERKFASIKAQVGRKYLSRVWLKGKLLLIIRKGREKNAIAY</sequence>
<evidence type="ECO:0000313" key="2">
    <source>
        <dbReference type="Proteomes" id="UP000767446"/>
    </source>
</evidence>
<protein>
    <submittedName>
        <fullName evidence="1">Uncharacterized protein</fullName>
    </submittedName>
</protein>
<dbReference type="Proteomes" id="UP000767446">
    <property type="component" value="Unassembled WGS sequence"/>
</dbReference>
<name>A0A941JR73_9CHRO</name>
<reference evidence="1" key="1">
    <citation type="submission" date="2021-02" db="EMBL/GenBank/DDBJ databases">
        <title>Metagenome analyses of Stigonema ocellatum DSM 106950, Chlorogloea purpurea SAG 13.99 and Gomphosphaeria aponina DSM 107014.</title>
        <authorList>
            <person name="Marter P."/>
            <person name="Huang S."/>
        </authorList>
    </citation>
    <scope>NUCLEOTIDE SEQUENCE</scope>
    <source>
        <strain evidence="1">JP213</strain>
    </source>
</reference>
<gene>
    <name evidence="1" type="ORF">DSM107014_01085</name>
</gene>
<dbReference type="EMBL" id="JADQBC010000004">
    <property type="protein sequence ID" value="MBR8826496.1"/>
    <property type="molecule type" value="Genomic_DNA"/>
</dbReference>
<organism evidence="1 2">
    <name type="scientific">Gomphosphaeria aponina SAG 52.96 = DSM 107014</name>
    <dbReference type="NCBI Taxonomy" id="1521640"/>
    <lineage>
        <taxon>Bacteria</taxon>
        <taxon>Bacillati</taxon>
        <taxon>Cyanobacteriota</taxon>
        <taxon>Cyanophyceae</taxon>
        <taxon>Oscillatoriophycideae</taxon>
        <taxon>Chroococcales</taxon>
        <taxon>Gomphosphaeriaceae</taxon>
        <taxon>Gomphosphaeria</taxon>
    </lineage>
</organism>
<comment type="caution">
    <text evidence="1">The sequence shown here is derived from an EMBL/GenBank/DDBJ whole genome shotgun (WGS) entry which is preliminary data.</text>
</comment>
<evidence type="ECO:0000313" key="1">
    <source>
        <dbReference type="EMBL" id="MBR8826496.1"/>
    </source>
</evidence>
<proteinExistence type="predicted"/>